<evidence type="ECO:0000313" key="2">
    <source>
        <dbReference type="EMBL" id="VDK80084.1"/>
    </source>
</evidence>
<organism evidence="2 3">
    <name type="scientific">Anisakis simplex</name>
    <name type="common">Herring worm</name>
    <dbReference type="NCBI Taxonomy" id="6269"/>
    <lineage>
        <taxon>Eukaryota</taxon>
        <taxon>Metazoa</taxon>
        <taxon>Ecdysozoa</taxon>
        <taxon>Nematoda</taxon>
        <taxon>Chromadorea</taxon>
        <taxon>Rhabditida</taxon>
        <taxon>Spirurina</taxon>
        <taxon>Ascaridomorpha</taxon>
        <taxon>Ascaridoidea</taxon>
        <taxon>Anisakidae</taxon>
        <taxon>Anisakis</taxon>
        <taxon>Anisakis simplex complex</taxon>
    </lineage>
</organism>
<sequence>MESGSHFELLMKPGSRYAELWHSQHKFADGVPPKSKEGDDKKRHVHPQLDFDMFRDDGCCKQGGCNR</sequence>
<feature type="region of interest" description="Disordered" evidence="1">
    <location>
        <begin position="27"/>
        <end position="47"/>
    </location>
</feature>
<proteinExistence type="predicted"/>
<accession>A0A3P6UPF6</accession>
<dbReference type="AlphaFoldDB" id="A0A3P6UPF6"/>
<gene>
    <name evidence="2" type="ORF">ASIM_LOCUS20836</name>
</gene>
<evidence type="ECO:0000313" key="3">
    <source>
        <dbReference type="Proteomes" id="UP000267096"/>
    </source>
</evidence>
<name>A0A3P6UPF6_ANISI</name>
<dbReference type="OrthoDB" id="10429026at2759"/>
<dbReference type="Proteomes" id="UP000267096">
    <property type="component" value="Unassembled WGS sequence"/>
</dbReference>
<keyword evidence="3" id="KW-1185">Reference proteome</keyword>
<dbReference type="EMBL" id="UYRR01040902">
    <property type="protein sequence ID" value="VDK80084.1"/>
    <property type="molecule type" value="Genomic_DNA"/>
</dbReference>
<feature type="compositionally biased region" description="Basic and acidic residues" evidence="1">
    <location>
        <begin position="34"/>
        <end position="47"/>
    </location>
</feature>
<evidence type="ECO:0000256" key="1">
    <source>
        <dbReference type="SAM" id="MobiDB-lite"/>
    </source>
</evidence>
<reference evidence="2 3" key="1">
    <citation type="submission" date="2018-11" db="EMBL/GenBank/DDBJ databases">
        <authorList>
            <consortium name="Pathogen Informatics"/>
        </authorList>
    </citation>
    <scope>NUCLEOTIDE SEQUENCE [LARGE SCALE GENOMIC DNA]</scope>
</reference>
<protein>
    <submittedName>
        <fullName evidence="2">Uncharacterized protein</fullName>
    </submittedName>
</protein>